<name>G2SXU3_ROSHA</name>
<evidence type="ECO:0000259" key="7">
    <source>
        <dbReference type="Pfam" id="PF02384"/>
    </source>
</evidence>
<dbReference type="KEGG" id="rho:RHOM_10095"/>
<dbReference type="SUPFAM" id="SSF53335">
    <property type="entry name" value="S-adenosyl-L-methionine-dependent methyltransferases"/>
    <property type="match status" value="1"/>
</dbReference>
<dbReference type="GO" id="GO:0009307">
    <property type="term" value="P:DNA restriction-modification system"/>
    <property type="evidence" value="ECO:0007669"/>
    <property type="project" value="UniProtKB-KW"/>
</dbReference>
<dbReference type="InterPro" id="IPR029063">
    <property type="entry name" value="SAM-dependent_MTases_sf"/>
</dbReference>
<dbReference type="Pfam" id="PF02384">
    <property type="entry name" value="N6_Mtase"/>
    <property type="match status" value="2"/>
</dbReference>
<keyword evidence="5" id="KW-0680">Restriction system</keyword>
<dbReference type="HOGENOM" id="CLU_015410_2_0_9"/>
<dbReference type="GO" id="GO:0003677">
    <property type="term" value="F:DNA binding"/>
    <property type="evidence" value="ECO:0007669"/>
    <property type="project" value="InterPro"/>
</dbReference>
<evidence type="ECO:0000256" key="5">
    <source>
        <dbReference type="ARBA" id="ARBA00022747"/>
    </source>
</evidence>
<dbReference type="Gene3D" id="3.40.50.150">
    <property type="entry name" value="Vaccinia Virus protein VP39"/>
    <property type="match status" value="1"/>
</dbReference>
<dbReference type="Proteomes" id="UP000008178">
    <property type="component" value="Chromosome"/>
</dbReference>
<protein>
    <recommendedName>
        <fullName evidence="1">site-specific DNA-methyltransferase (adenine-specific)</fullName>
        <ecNumber evidence="1">2.1.1.72</ecNumber>
    </recommendedName>
</protein>
<dbReference type="GO" id="GO:0008170">
    <property type="term" value="F:N-methyltransferase activity"/>
    <property type="evidence" value="ECO:0007669"/>
    <property type="project" value="InterPro"/>
</dbReference>
<dbReference type="PRINTS" id="PR00507">
    <property type="entry name" value="N12N6MTFRASE"/>
</dbReference>
<dbReference type="REBASE" id="40167">
    <property type="entry name" value="Rho183ORF10095P"/>
</dbReference>
<dbReference type="PANTHER" id="PTHR42933:SF1">
    <property type="entry name" value="SITE-SPECIFIC DNA-METHYLTRANSFERASE (ADENINE-SPECIFIC)"/>
    <property type="match status" value="1"/>
</dbReference>
<organism evidence="8 9">
    <name type="scientific">Roseburia hominis (strain DSM 16839 / JCM 17582 / NCIMB 14029 / A2-183)</name>
    <dbReference type="NCBI Taxonomy" id="585394"/>
    <lineage>
        <taxon>Bacteria</taxon>
        <taxon>Bacillati</taxon>
        <taxon>Bacillota</taxon>
        <taxon>Clostridia</taxon>
        <taxon>Lachnospirales</taxon>
        <taxon>Lachnospiraceae</taxon>
        <taxon>Roseburia</taxon>
    </lineage>
</organism>
<evidence type="ECO:0000256" key="6">
    <source>
        <dbReference type="ARBA" id="ARBA00047942"/>
    </source>
</evidence>
<dbReference type="RefSeq" id="WP_014080166.1">
    <property type="nucleotide sequence ID" value="NC_015977.1"/>
</dbReference>
<comment type="catalytic activity">
    <reaction evidence="6">
        <text>a 2'-deoxyadenosine in DNA + S-adenosyl-L-methionine = an N(6)-methyl-2'-deoxyadenosine in DNA + S-adenosyl-L-homocysteine + H(+)</text>
        <dbReference type="Rhea" id="RHEA:15197"/>
        <dbReference type="Rhea" id="RHEA-COMP:12418"/>
        <dbReference type="Rhea" id="RHEA-COMP:12419"/>
        <dbReference type="ChEBI" id="CHEBI:15378"/>
        <dbReference type="ChEBI" id="CHEBI:57856"/>
        <dbReference type="ChEBI" id="CHEBI:59789"/>
        <dbReference type="ChEBI" id="CHEBI:90615"/>
        <dbReference type="ChEBI" id="CHEBI:90616"/>
        <dbReference type="EC" id="2.1.1.72"/>
    </reaction>
</comment>
<dbReference type="GO" id="GO:0032259">
    <property type="term" value="P:methylation"/>
    <property type="evidence" value="ECO:0007669"/>
    <property type="project" value="UniProtKB-KW"/>
</dbReference>
<dbReference type="OrthoDB" id="9814572at2"/>
<evidence type="ECO:0000313" key="9">
    <source>
        <dbReference type="Proteomes" id="UP000008178"/>
    </source>
</evidence>
<keyword evidence="9" id="KW-1185">Reference proteome</keyword>
<proteinExistence type="predicted"/>
<evidence type="ECO:0000256" key="3">
    <source>
        <dbReference type="ARBA" id="ARBA00022679"/>
    </source>
</evidence>
<dbReference type="EC" id="2.1.1.72" evidence="1"/>
<dbReference type="GO" id="GO:0009007">
    <property type="term" value="F:site-specific DNA-methyltransferase (adenine-specific) activity"/>
    <property type="evidence" value="ECO:0007669"/>
    <property type="project" value="UniProtKB-EC"/>
</dbReference>
<sequence length="795" mass="89415">MAKKDSSEETTKGLVADKLKEIDGYPMAQNTTVDGITWFKEDSYKGTSYDWLKDVFKKASKKQTMRSKGTPDYVVTLDGSDIIIVIECKGSVDDHSCLDDVEDYVKHGYGGADETEKYAINGALWYASFLKSDYDVISIGISGQTEQTARVSSFVWPKGEEISSIALIEDGYLDNSLVSITQYKSDVNSVLGRMGETEETVRKQLRRYTLNCANFLRQNGIEDNSKAGFVSAIILGLTNHESALYKNTKNAIDHKKSTKAKKMLSDPIGKSAVNQLKSSLYGDGKDIYDESYIRGIWDIDGIPQGKRISLKKFYDTLLAKDELTQAPKGKDKLFPDGDTVLSCCIYSLYENVIEVLDTYTGIDVMGEFYTTFLRFTKGNAKEKGIVLTPKHVTELFCDIAEFYSDRKFDENTKILDICCGTGAFLIASLNRIKQNIQSEVVSDEKKVSRYEDAQKNSLIGVERDASMYALAYANMRFHGDGKSNLFNCSSLLIDSYAPVDDSGKTYTDTGKIPLNEALSDFGDIDIGMINPPYSLDKKDNSSKQEYPIVKQINELKDKNKRLNKKIKEYRKKTDGKDYSEAIFNCQNEIKANNDLLNKYEKDFTNSGLREVAIQKGQDELDFIASMLHYLKKGGIGLAIVPMSCAGNSGTKLRAELLKYHTLLACMTMPPQLFYDSHVGTATCIMVFKAHIPHDKNKATFFGRWQNDGFKVIPHNGRKDTGAWSSIREEWINQLDGTAAIDDTIWLRKKINPNDEALAEAYIETDYNKLDDSVFERTIKKYALYKYMDEKGLLGD</sequence>
<gene>
    <name evidence="8" type="ordered locus">RHOM_10095</name>
</gene>
<dbReference type="STRING" id="585394.RHOM_10095"/>
<dbReference type="InterPro" id="IPR051537">
    <property type="entry name" value="DNA_Adenine_Mtase"/>
</dbReference>
<accession>G2SXU3</accession>
<evidence type="ECO:0000256" key="1">
    <source>
        <dbReference type="ARBA" id="ARBA00011900"/>
    </source>
</evidence>
<evidence type="ECO:0000256" key="4">
    <source>
        <dbReference type="ARBA" id="ARBA00022691"/>
    </source>
</evidence>
<keyword evidence="3" id="KW-0808">Transferase</keyword>
<dbReference type="AlphaFoldDB" id="G2SXU3"/>
<feature type="domain" description="DNA methylase adenine-specific" evidence="7">
    <location>
        <begin position="362"/>
        <end position="545"/>
    </location>
</feature>
<keyword evidence="2 8" id="KW-0489">Methyltransferase</keyword>
<dbReference type="InterPro" id="IPR003356">
    <property type="entry name" value="DNA_methylase_A-5"/>
</dbReference>
<dbReference type="GeneID" id="93723795"/>
<evidence type="ECO:0000313" key="8">
    <source>
        <dbReference type="EMBL" id="AEN97130.1"/>
    </source>
</evidence>
<keyword evidence="4" id="KW-0949">S-adenosyl-L-methionine</keyword>
<dbReference type="PANTHER" id="PTHR42933">
    <property type="entry name" value="SLR6095 PROTEIN"/>
    <property type="match status" value="1"/>
</dbReference>
<dbReference type="EMBL" id="CP003040">
    <property type="protein sequence ID" value="AEN97130.1"/>
    <property type="molecule type" value="Genomic_DNA"/>
</dbReference>
<feature type="domain" description="DNA methylase adenine-specific" evidence="7">
    <location>
        <begin position="609"/>
        <end position="700"/>
    </location>
</feature>
<dbReference type="eggNOG" id="COG0286">
    <property type="taxonomic scope" value="Bacteria"/>
</dbReference>
<dbReference type="BioCyc" id="RHOM585394:G1H02-2023-MONOMER"/>
<reference evidence="8 9" key="1">
    <citation type="journal article" date="2015" name="Genome Announc.">
        <title>Complete genome sequence of the human gut symbiont Roseburia hominis.</title>
        <authorList>
            <person name="Travis A.J."/>
            <person name="Kelly D."/>
            <person name="Flint H.J."/>
            <person name="Aminov R.I."/>
        </authorList>
    </citation>
    <scope>NUCLEOTIDE SEQUENCE [LARGE SCALE GENOMIC DNA]</scope>
    <source>
        <strain evidence="9">DSM 16839 / JCM 17582 / NCIMB 14029 / A2-183</strain>
    </source>
</reference>
<evidence type="ECO:0000256" key="2">
    <source>
        <dbReference type="ARBA" id="ARBA00022603"/>
    </source>
</evidence>